<dbReference type="AlphaFoldDB" id="A0A6A5VAZ1"/>
<protein>
    <recommendedName>
        <fullName evidence="8">UbiA prenyltransferase</fullName>
    </recommendedName>
</protein>
<dbReference type="GO" id="GO:0016765">
    <property type="term" value="F:transferase activity, transferring alkyl or aryl (other than methyl) groups"/>
    <property type="evidence" value="ECO:0007669"/>
    <property type="project" value="InterPro"/>
</dbReference>
<dbReference type="EMBL" id="ML976689">
    <property type="protein sequence ID" value="KAF1972186.1"/>
    <property type="molecule type" value="Genomic_DNA"/>
</dbReference>
<organism evidence="6 7">
    <name type="scientific">Bimuria novae-zelandiae CBS 107.79</name>
    <dbReference type="NCBI Taxonomy" id="1447943"/>
    <lineage>
        <taxon>Eukaryota</taxon>
        <taxon>Fungi</taxon>
        <taxon>Dikarya</taxon>
        <taxon>Ascomycota</taxon>
        <taxon>Pezizomycotina</taxon>
        <taxon>Dothideomycetes</taxon>
        <taxon>Pleosporomycetidae</taxon>
        <taxon>Pleosporales</taxon>
        <taxon>Massarineae</taxon>
        <taxon>Didymosphaeriaceae</taxon>
        <taxon>Bimuria</taxon>
    </lineage>
</organism>
<dbReference type="CDD" id="cd13965">
    <property type="entry name" value="PT_UbiA_3"/>
    <property type="match status" value="1"/>
</dbReference>
<name>A0A6A5VAZ1_9PLEO</name>
<dbReference type="PANTHER" id="PTHR42723">
    <property type="entry name" value="CHLOROPHYLL SYNTHASE"/>
    <property type="match status" value="1"/>
</dbReference>
<dbReference type="Pfam" id="PF01040">
    <property type="entry name" value="UbiA"/>
    <property type="match status" value="1"/>
</dbReference>
<feature type="transmembrane region" description="Helical" evidence="5">
    <location>
        <begin position="149"/>
        <end position="171"/>
    </location>
</feature>
<feature type="transmembrane region" description="Helical" evidence="5">
    <location>
        <begin position="65"/>
        <end position="84"/>
    </location>
</feature>
<evidence type="ECO:0000256" key="3">
    <source>
        <dbReference type="ARBA" id="ARBA00022989"/>
    </source>
</evidence>
<keyword evidence="7" id="KW-1185">Reference proteome</keyword>
<dbReference type="InterPro" id="IPR050475">
    <property type="entry name" value="Prenyltransferase_related"/>
</dbReference>
<evidence type="ECO:0000256" key="2">
    <source>
        <dbReference type="ARBA" id="ARBA00022692"/>
    </source>
</evidence>
<evidence type="ECO:0000313" key="6">
    <source>
        <dbReference type="EMBL" id="KAF1972186.1"/>
    </source>
</evidence>
<feature type="transmembrane region" description="Helical" evidence="5">
    <location>
        <begin position="21"/>
        <end position="45"/>
    </location>
</feature>
<dbReference type="InterPro" id="IPR000537">
    <property type="entry name" value="UbiA_prenyltransferase"/>
</dbReference>
<sequence>MHMLPDPIEMSKAVAGIRYHLHTLYLFTANDFATFAIPTTFFATFASLSGSPMTSNPSPSLIPTLLRVPLALSIIWTNLLLFNISNQRSPTPTEEDRINKPLRPLPSARLTSEDARLLRNLLIALGYGLYSCAALCIIAGPAHDITDQGLAWVAVVTGVMFVTQHICDIKDAEGDRLRGRMSAPIVLGDKRVQWSVALPILLSSAVCPWFFDLGEWSYFCTLGMGGVVAERTLC</sequence>
<dbReference type="GO" id="GO:0016020">
    <property type="term" value="C:membrane"/>
    <property type="evidence" value="ECO:0007669"/>
    <property type="project" value="UniProtKB-SubCell"/>
</dbReference>
<comment type="subcellular location">
    <subcellularLocation>
        <location evidence="1">Membrane</location>
        <topology evidence="1">Multi-pass membrane protein</topology>
    </subcellularLocation>
</comment>
<keyword evidence="4 5" id="KW-0472">Membrane</keyword>
<reference evidence="6" key="1">
    <citation type="journal article" date="2020" name="Stud. Mycol.">
        <title>101 Dothideomycetes genomes: a test case for predicting lifestyles and emergence of pathogens.</title>
        <authorList>
            <person name="Haridas S."/>
            <person name="Albert R."/>
            <person name="Binder M."/>
            <person name="Bloem J."/>
            <person name="Labutti K."/>
            <person name="Salamov A."/>
            <person name="Andreopoulos B."/>
            <person name="Baker S."/>
            <person name="Barry K."/>
            <person name="Bills G."/>
            <person name="Bluhm B."/>
            <person name="Cannon C."/>
            <person name="Castanera R."/>
            <person name="Culley D."/>
            <person name="Daum C."/>
            <person name="Ezra D."/>
            <person name="Gonzalez J."/>
            <person name="Henrissat B."/>
            <person name="Kuo A."/>
            <person name="Liang C."/>
            <person name="Lipzen A."/>
            <person name="Lutzoni F."/>
            <person name="Magnuson J."/>
            <person name="Mondo S."/>
            <person name="Nolan M."/>
            <person name="Ohm R."/>
            <person name="Pangilinan J."/>
            <person name="Park H.-J."/>
            <person name="Ramirez L."/>
            <person name="Alfaro M."/>
            <person name="Sun H."/>
            <person name="Tritt A."/>
            <person name="Yoshinaga Y."/>
            <person name="Zwiers L.-H."/>
            <person name="Turgeon B."/>
            <person name="Goodwin S."/>
            <person name="Spatafora J."/>
            <person name="Crous P."/>
            <person name="Grigoriev I."/>
        </authorList>
    </citation>
    <scope>NUCLEOTIDE SEQUENCE</scope>
    <source>
        <strain evidence="6">CBS 107.79</strain>
    </source>
</reference>
<keyword evidence="3 5" id="KW-1133">Transmembrane helix</keyword>
<evidence type="ECO:0000256" key="5">
    <source>
        <dbReference type="SAM" id="Phobius"/>
    </source>
</evidence>
<evidence type="ECO:0000256" key="1">
    <source>
        <dbReference type="ARBA" id="ARBA00004141"/>
    </source>
</evidence>
<accession>A0A6A5VAZ1</accession>
<dbReference type="PANTHER" id="PTHR42723:SF1">
    <property type="entry name" value="CHLOROPHYLL SYNTHASE, CHLOROPLASTIC"/>
    <property type="match status" value="1"/>
</dbReference>
<evidence type="ECO:0000256" key="4">
    <source>
        <dbReference type="ARBA" id="ARBA00023136"/>
    </source>
</evidence>
<dbReference type="Proteomes" id="UP000800036">
    <property type="component" value="Unassembled WGS sequence"/>
</dbReference>
<dbReference type="OrthoDB" id="434972at2759"/>
<evidence type="ECO:0000313" key="7">
    <source>
        <dbReference type="Proteomes" id="UP000800036"/>
    </source>
</evidence>
<gene>
    <name evidence="6" type="ORF">BU23DRAFT_590281</name>
</gene>
<keyword evidence="2 5" id="KW-0812">Transmembrane</keyword>
<evidence type="ECO:0008006" key="8">
    <source>
        <dbReference type="Google" id="ProtNLM"/>
    </source>
</evidence>
<proteinExistence type="predicted"/>
<feature type="transmembrane region" description="Helical" evidence="5">
    <location>
        <begin position="121"/>
        <end position="143"/>
    </location>
</feature>